<dbReference type="InterPro" id="IPR050059">
    <property type="entry name" value="ATP_synthase_B_chain"/>
</dbReference>
<dbReference type="Pfam" id="PF00430">
    <property type="entry name" value="ATP-synt_B"/>
    <property type="match status" value="1"/>
</dbReference>
<evidence type="ECO:0000256" key="2">
    <source>
        <dbReference type="ARBA" id="ARBA00005513"/>
    </source>
</evidence>
<dbReference type="PANTHER" id="PTHR33445">
    <property type="entry name" value="ATP SYNTHASE SUBUNIT B', CHLOROPLASTIC"/>
    <property type="match status" value="1"/>
</dbReference>
<reference evidence="17 18" key="1">
    <citation type="journal article" date="2014" name="Int. J. Syst. Evol. Microbiol.">
        <title>Complete genome sequence of Corynebacterium casei LMG S-19264T (=DSM 44701T), isolated from a smear-ripened cheese.</title>
        <authorList>
            <consortium name="US DOE Joint Genome Institute (JGI-PGF)"/>
            <person name="Walter F."/>
            <person name="Albersmeier A."/>
            <person name="Kalinowski J."/>
            <person name="Ruckert C."/>
        </authorList>
    </citation>
    <scope>NUCLEOTIDE SEQUENCE [LARGE SCALE GENOMIC DNA]</scope>
    <source>
        <strain evidence="17 18">CGMCC 1.12976</strain>
    </source>
</reference>
<evidence type="ECO:0000256" key="10">
    <source>
        <dbReference type="ARBA" id="ARBA00023136"/>
    </source>
</evidence>
<keyword evidence="18" id="KW-1185">Reference proteome</keyword>
<organism evidence="17 18">
    <name type="scientific">Subtercola lobariae</name>
    <dbReference type="NCBI Taxonomy" id="1588641"/>
    <lineage>
        <taxon>Bacteria</taxon>
        <taxon>Bacillati</taxon>
        <taxon>Actinomycetota</taxon>
        <taxon>Actinomycetes</taxon>
        <taxon>Micrococcales</taxon>
        <taxon>Microbacteriaceae</taxon>
        <taxon>Subtercola</taxon>
    </lineage>
</organism>
<protein>
    <recommendedName>
        <fullName evidence="14">ATP synthase subunit b</fullName>
    </recommendedName>
    <alternativeName>
        <fullName evidence="14">ATP synthase F(0) sector subunit b</fullName>
    </alternativeName>
    <alternativeName>
        <fullName evidence="14">ATPase subunit I</fullName>
    </alternativeName>
    <alternativeName>
        <fullName evidence="14">F-type ATPase subunit b</fullName>
        <shortName evidence="14">F-ATPase subunit b</shortName>
    </alternativeName>
</protein>
<keyword evidence="7 14" id="KW-0375">Hydrogen ion transport</keyword>
<dbReference type="InterPro" id="IPR005864">
    <property type="entry name" value="ATP_synth_F0_bsu_bac"/>
</dbReference>
<feature type="coiled-coil region" evidence="16">
    <location>
        <begin position="70"/>
        <end position="97"/>
    </location>
</feature>
<keyword evidence="10 14" id="KW-0472">Membrane</keyword>
<dbReference type="NCBIfam" id="NF004412">
    <property type="entry name" value="PRK05759.1-3"/>
    <property type="match status" value="1"/>
</dbReference>
<evidence type="ECO:0000256" key="11">
    <source>
        <dbReference type="ARBA" id="ARBA00023310"/>
    </source>
</evidence>
<evidence type="ECO:0000256" key="14">
    <source>
        <dbReference type="HAMAP-Rule" id="MF_01398"/>
    </source>
</evidence>
<dbReference type="HAMAP" id="MF_01398">
    <property type="entry name" value="ATP_synth_b_bprime"/>
    <property type="match status" value="1"/>
</dbReference>
<dbReference type="SUPFAM" id="SSF81573">
    <property type="entry name" value="F1F0 ATP synthase subunit B, membrane domain"/>
    <property type="match status" value="1"/>
</dbReference>
<comment type="subunit">
    <text evidence="13 14">F-type ATPases have 2 components, F(1) - the catalytic core - and F(0) - the membrane proton channel. F(1) has five subunits: alpha(3), beta(3), gamma(1), delta(1), epsilon(1). F(0) has three main subunits: a(1), b(2) and c(10-14). The alpha and beta chains form an alternating ring which encloses part of the gamma chain. F(1) is attached to F(0) by a central stalk formed by the gamma and epsilon chains, while a peripheral stalk is formed by the delta and b chains.</text>
</comment>
<dbReference type="AlphaFoldDB" id="A0A917B5R2"/>
<dbReference type="GO" id="GO:0045259">
    <property type="term" value="C:proton-transporting ATP synthase complex"/>
    <property type="evidence" value="ECO:0007669"/>
    <property type="project" value="UniProtKB-KW"/>
</dbReference>
<keyword evidence="11 14" id="KW-0066">ATP synthesis</keyword>
<evidence type="ECO:0000313" key="17">
    <source>
        <dbReference type="EMBL" id="GGF25607.1"/>
    </source>
</evidence>
<dbReference type="NCBIfam" id="TIGR01144">
    <property type="entry name" value="ATP_synt_b"/>
    <property type="match status" value="1"/>
</dbReference>
<dbReference type="Proteomes" id="UP000598775">
    <property type="component" value="Unassembled WGS sequence"/>
</dbReference>
<evidence type="ECO:0000256" key="12">
    <source>
        <dbReference type="ARBA" id="ARBA00025198"/>
    </source>
</evidence>
<keyword evidence="9 14" id="KW-0406">Ion transport</keyword>
<dbReference type="Gene3D" id="1.20.5.620">
    <property type="entry name" value="F1F0 ATP synthase subunit B, membrane domain"/>
    <property type="match status" value="1"/>
</dbReference>
<evidence type="ECO:0000256" key="16">
    <source>
        <dbReference type="SAM" id="Coils"/>
    </source>
</evidence>
<keyword evidence="6 14" id="KW-0812">Transmembrane</keyword>
<evidence type="ECO:0000256" key="1">
    <source>
        <dbReference type="ARBA" id="ARBA00004162"/>
    </source>
</evidence>
<keyword evidence="8 14" id="KW-1133">Transmembrane helix</keyword>
<evidence type="ECO:0000256" key="13">
    <source>
        <dbReference type="ARBA" id="ARBA00025830"/>
    </source>
</evidence>
<evidence type="ECO:0000313" key="18">
    <source>
        <dbReference type="Proteomes" id="UP000598775"/>
    </source>
</evidence>
<dbReference type="PANTHER" id="PTHR33445:SF1">
    <property type="entry name" value="ATP SYNTHASE SUBUNIT B"/>
    <property type="match status" value="1"/>
</dbReference>
<keyword evidence="3 14" id="KW-0813">Transport</keyword>
<evidence type="ECO:0000256" key="3">
    <source>
        <dbReference type="ARBA" id="ARBA00022448"/>
    </source>
</evidence>
<dbReference type="GO" id="GO:0005886">
    <property type="term" value="C:plasma membrane"/>
    <property type="evidence" value="ECO:0007669"/>
    <property type="project" value="UniProtKB-SubCell"/>
</dbReference>
<feature type="transmembrane region" description="Helical" evidence="14">
    <location>
        <begin position="26"/>
        <end position="45"/>
    </location>
</feature>
<keyword evidence="4 14" id="KW-1003">Cell membrane</keyword>
<gene>
    <name evidence="14 17" type="primary">atpF</name>
    <name evidence="17" type="ORF">GCM10011399_18880</name>
</gene>
<dbReference type="GO" id="GO:0046933">
    <property type="term" value="F:proton-transporting ATP synthase activity, rotational mechanism"/>
    <property type="evidence" value="ECO:0007669"/>
    <property type="project" value="UniProtKB-UniRule"/>
</dbReference>
<dbReference type="RefSeq" id="WP_188677319.1">
    <property type="nucleotide sequence ID" value="NZ_BMGP01000003.1"/>
</dbReference>
<dbReference type="InterPro" id="IPR002146">
    <property type="entry name" value="ATP_synth_b/b'su_bac/chlpt"/>
</dbReference>
<comment type="caution">
    <text evidence="17">The sequence shown here is derived from an EMBL/GenBank/DDBJ whole genome shotgun (WGS) entry which is preliminary data.</text>
</comment>
<name>A0A917B5R2_9MICO</name>
<dbReference type="GO" id="GO:0046961">
    <property type="term" value="F:proton-transporting ATPase activity, rotational mechanism"/>
    <property type="evidence" value="ECO:0007669"/>
    <property type="project" value="TreeGrafter"/>
</dbReference>
<keyword evidence="5 14" id="KW-0138">CF(0)</keyword>
<keyword evidence="16" id="KW-0175">Coiled coil</keyword>
<comment type="similarity">
    <text evidence="2 14 15">Belongs to the ATPase B chain family.</text>
</comment>
<evidence type="ECO:0000256" key="15">
    <source>
        <dbReference type="RuleBase" id="RU003848"/>
    </source>
</evidence>
<sequence>MFNSVNTTVLAAEATHNPILPETPDLVWGFVCFIVLLVFFWRLVLPRMKKLLDERGEAIEGNIEKADIAQKEADALLEQYTAQLADARVEAGSIREQARADGQRILAELKEQASSEAARIQATAQSQIEAERQAAVVSLRSEVGSLAIDLASGVIGESLTDDKRSAAIVDRFLADLEASETASAAGAAESSTGAVSS</sequence>
<dbReference type="InterPro" id="IPR028987">
    <property type="entry name" value="ATP_synth_B-like_membr_sf"/>
</dbReference>
<accession>A0A917B5R2</accession>
<comment type="function">
    <text evidence="12 14">F(1)F(0) ATP synthase produces ATP from ADP in the presence of a proton or sodium gradient. F-type ATPases consist of two structural domains, F(1) containing the extramembraneous catalytic core and F(0) containing the membrane proton channel, linked together by a central stalk and a peripheral stalk. During catalysis, ATP synthesis in the catalytic domain of F(1) is coupled via a rotary mechanism of the central stalk subunits to proton translocation.</text>
</comment>
<comment type="function">
    <text evidence="14">Component of the F(0) channel, it forms part of the peripheral stalk, linking F(1) to F(0).</text>
</comment>
<evidence type="ECO:0000256" key="8">
    <source>
        <dbReference type="ARBA" id="ARBA00022989"/>
    </source>
</evidence>
<comment type="subcellular location">
    <subcellularLocation>
        <location evidence="1 14">Cell membrane</location>
        <topology evidence="1 14">Single-pass membrane protein</topology>
    </subcellularLocation>
</comment>
<evidence type="ECO:0000256" key="6">
    <source>
        <dbReference type="ARBA" id="ARBA00022692"/>
    </source>
</evidence>
<dbReference type="CDD" id="cd06503">
    <property type="entry name" value="ATP-synt_Fo_b"/>
    <property type="match status" value="1"/>
</dbReference>
<evidence type="ECO:0000256" key="5">
    <source>
        <dbReference type="ARBA" id="ARBA00022547"/>
    </source>
</evidence>
<evidence type="ECO:0000256" key="4">
    <source>
        <dbReference type="ARBA" id="ARBA00022475"/>
    </source>
</evidence>
<proteinExistence type="inferred from homology"/>
<evidence type="ECO:0000256" key="9">
    <source>
        <dbReference type="ARBA" id="ARBA00023065"/>
    </source>
</evidence>
<dbReference type="EMBL" id="BMGP01000003">
    <property type="protein sequence ID" value="GGF25607.1"/>
    <property type="molecule type" value="Genomic_DNA"/>
</dbReference>
<evidence type="ECO:0000256" key="7">
    <source>
        <dbReference type="ARBA" id="ARBA00022781"/>
    </source>
</evidence>